<evidence type="ECO:0000313" key="2">
    <source>
        <dbReference type="Proteomes" id="UP001164929"/>
    </source>
</evidence>
<accession>A0AAD6QJ23</accession>
<sequence>MSLFFSGMELNEDFRNLSEYVIHESSEIVVFLETMNRIRG</sequence>
<dbReference type="EMBL" id="JAQIZT010000007">
    <property type="protein sequence ID" value="KAJ6991326.1"/>
    <property type="molecule type" value="Genomic_DNA"/>
</dbReference>
<proteinExistence type="predicted"/>
<dbReference type="Proteomes" id="UP001164929">
    <property type="component" value="Chromosome 7"/>
</dbReference>
<reference evidence="1" key="1">
    <citation type="journal article" date="2023" name="Mol. Ecol. Resour.">
        <title>Chromosome-level genome assembly of a triploid poplar Populus alba 'Berolinensis'.</title>
        <authorList>
            <person name="Chen S."/>
            <person name="Yu Y."/>
            <person name="Wang X."/>
            <person name="Wang S."/>
            <person name="Zhang T."/>
            <person name="Zhou Y."/>
            <person name="He R."/>
            <person name="Meng N."/>
            <person name="Wang Y."/>
            <person name="Liu W."/>
            <person name="Liu Z."/>
            <person name="Liu J."/>
            <person name="Guo Q."/>
            <person name="Huang H."/>
            <person name="Sederoff R.R."/>
            <person name="Wang G."/>
            <person name="Qu G."/>
            <person name="Chen S."/>
        </authorList>
    </citation>
    <scope>NUCLEOTIDE SEQUENCE</scope>
    <source>
        <strain evidence="1">SC-2020</strain>
    </source>
</reference>
<gene>
    <name evidence="1" type="ORF">NC653_019502</name>
</gene>
<protein>
    <submittedName>
        <fullName evidence="1">Uncharacterized protein</fullName>
    </submittedName>
</protein>
<name>A0AAD6QJ23_9ROSI</name>
<dbReference type="AlphaFoldDB" id="A0AAD6QJ23"/>
<organism evidence="1 2">
    <name type="scientific">Populus alba x Populus x berolinensis</name>
    <dbReference type="NCBI Taxonomy" id="444605"/>
    <lineage>
        <taxon>Eukaryota</taxon>
        <taxon>Viridiplantae</taxon>
        <taxon>Streptophyta</taxon>
        <taxon>Embryophyta</taxon>
        <taxon>Tracheophyta</taxon>
        <taxon>Spermatophyta</taxon>
        <taxon>Magnoliopsida</taxon>
        <taxon>eudicotyledons</taxon>
        <taxon>Gunneridae</taxon>
        <taxon>Pentapetalae</taxon>
        <taxon>rosids</taxon>
        <taxon>fabids</taxon>
        <taxon>Malpighiales</taxon>
        <taxon>Salicaceae</taxon>
        <taxon>Saliceae</taxon>
        <taxon>Populus</taxon>
    </lineage>
</organism>
<evidence type="ECO:0000313" key="1">
    <source>
        <dbReference type="EMBL" id="KAJ6991326.1"/>
    </source>
</evidence>
<comment type="caution">
    <text evidence="1">The sequence shown here is derived from an EMBL/GenBank/DDBJ whole genome shotgun (WGS) entry which is preliminary data.</text>
</comment>
<keyword evidence="2" id="KW-1185">Reference proteome</keyword>